<evidence type="ECO:0000256" key="2">
    <source>
        <dbReference type="ARBA" id="ARBA00022692"/>
    </source>
</evidence>
<evidence type="ECO:0000256" key="1">
    <source>
        <dbReference type="ARBA" id="ARBA00004370"/>
    </source>
</evidence>
<evidence type="ECO:0000256" key="4">
    <source>
        <dbReference type="ARBA" id="ARBA00023136"/>
    </source>
</evidence>
<reference evidence="8" key="1">
    <citation type="submission" date="2016-11" db="UniProtKB">
        <authorList>
            <consortium name="WormBaseParasite"/>
        </authorList>
    </citation>
    <scope>IDENTIFICATION</scope>
</reference>
<dbReference type="SUPFAM" id="SSF81321">
    <property type="entry name" value="Family A G protein-coupled receptor-like"/>
    <property type="match status" value="1"/>
</dbReference>
<accession>A0A1I7YDS4</accession>
<dbReference type="WBParaSite" id="L893_g15333.t1">
    <property type="protein sequence ID" value="L893_g15333.t1"/>
    <property type="gene ID" value="L893_g15333"/>
</dbReference>
<keyword evidence="3 5" id="KW-1133">Transmembrane helix</keyword>
<keyword evidence="7" id="KW-1185">Reference proteome</keyword>
<feature type="transmembrane region" description="Helical" evidence="5">
    <location>
        <begin position="228"/>
        <end position="246"/>
    </location>
</feature>
<dbReference type="PANTHER" id="PTHR47760">
    <property type="entry name" value="G-PROTEIN COUPLED RECEPTOR B0563.6-LIKE PROTEIN-RELATED"/>
    <property type="match status" value="1"/>
</dbReference>
<dbReference type="Pfam" id="PF00001">
    <property type="entry name" value="7tm_1"/>
    <property type="match status" value="1"/>
</dbReference>
<dbReference type="GO" id="GO:0004930">
    <property type="term" value="F:G protein-coupled receptor activity"/>
    <property type="evidence" value="ECO:0007669"/>
    <property type="project" value="InterPro"/>
</dbReference>
<feature type="domain" description="G-protein coupled receptors family 1 profile" evidence="6">
    <location>
        <begin position="168"/>
        <end position="449"/>
    </location>
</feature>
<name>A0A1I7YDS4_9BILA</name>
<sequence length="560" mass="64027">MTSALASTASWSLTFYGVCDLIRPLFRLRPQEPETAVPKLVSSLHLNDKPSEGQLPPLIWHNSAVGHSVFLDLLRTCVPPSPTHFSGNTEFPTHPRISCRRVECRLIHFSAEFRFINCSTESTMSLRTFCDQGPPQNETVAEHDIDLADLKNMFRLIAMGFCAVGISGNVLNLITLRNPSLQTVPFMFIRALAVFDICGLSAIFLHYCLPASTDSYLLIAYHTYVEDVFINACLVAGLYCALLLTIERFVLIKYPHTSRLLNPENNARLKIFLSFFFALLLHSPIALQNKIKLNADGTFHKGNNQDLLCQDPYWSIFNYYKMIREAIRFFCVMSMVGMNAVITRKLQRQKKNRRQMVLRNNVVSATQQTSPARERQSRRDTSLLRSFTEKKLTALMISICFIYVIGNLPQTVVMVLQSETTEELFGFQVYRNIANTLEVVNHCMNFFIFCMASSEYTRAFLFNCLCLQRILGKVPFCEHFFRRQRMNRTLSTTDQISQNTTSSQYHLVGLMRKSMDSSSKTATTQLREVFETQKHSEDCFSTAEVHVVINLENSEGDRFL</sequence>
<evidence type="ECO:0000313" key="8">
    <source>
        <dbReference type="WBParaSite" id="L893_g15333.t1"/>
    </source>
</evidence>
<feature type="transmembrane region" description="Helical" evidence="5">
    <location>
        <begin position="392"/>
        <end position="409"/>
    </location>
</feature>
<feature type="transmembrane region" description="Helical" evidence="5">
    <location>
        <begin position="153"/>
        <end position="176"/>
    </location>
</feature>
<evidence type="ECO:0000313" key="7">
    <source>
        <dbReference type="Proteomes" id="UP000095287"/>
    </source>
</evidence>
<keyword evidence="2 5" id="KW-0812">Transmembrane</keyword>
<dbReference type="InterPro" id="IPR053093">
    <property type="entry name" value="GPCR-like"/>
</dbReference>
<dbReference type="AlphaFoldDB" id="A0A1I7YDS4"/>
<keyword evidence="4 5" id="KW-0472">Membrane</keyword>
<dbReference type="InterPro" id="IPR000276">
    <property type="entry name" value="GPCR_Rhodpsn"/>
</dbReference>
<dbReference type="CDD" id="cd14978">
    <property type="entry name" value="7tmA_FMRFamide_R-like"/>
    <property type="match status" value="1"/>
</dbReference>
<dbReference type="PROSITE" id="PS50262">
    <property type="entry name" value="G_PROTEIN_RECEP_F1_2"/>
    <property type="match status" value="1"/>
</dbReference>
<dbReference type="InterPro" id="IPR017452">
    <property type="entry name" value="GPCR_Rhodpsn_7TM"/>
</dbReference>
<evidence type="ECO:0000256" key="3">
    <source>
        <dbReference type="ARBA" id="ARBA00022989"/>
    </source>
</evidence>
<dbReference type="PROSITE" id="PS00237">
    <property type="entry name" value="G_PROTEIN_RECEP_F1_1"/>
    <property type="match status" value="1"/>
</dbReference>
<organism evidence="7 8">
    <name type="scientific">Steinernema glaseri</name>
    <dbReference type="NCBI Taxonomy" id="37863"/>
    <lineage>
        <taxon>Eukaryota</taxon>
        <taxon>Metazoa</taxon>
        <taxon>Ecdysozoa</taxon>
        <taxon>Nematoda</taxon>
        <taxon>Chromadorea</taxon>
        <taxon>Rhabditida</taxon>
        <taxon>Tylenchina</taxon>
        <taxon>Panagrolaimomorpha</taxon>
        <taxon>Strongyloidoidea</taxon>
        <taxon>Steinernematidae</taxon>
        <taxon>Steinernema</taxon>
    </lineage>
</organism>
<dbReference type="PANTHER" id="PTHR47760:SF4">
    <property type="entry name" value="G-PROTEIN COUPLED RECEPTORS FAMILY 1 PROFILE DOMAIN-CONTAINING PROTEIN"/>
    <property type="match status" value="1"/>
</dbReference>
<protein>
    <submittedName>
        <fullName evidence="8">G_PROTEIN_RECEP_F1_2 domain-containing protein</fullName>
    </submittedName>
</protein>
<dbReference type="Gene3D" id="1.20.1070.10">
    <property type="entry name" value="Rhodopsin 7-helix transmembrane proteins"/>
    <property type="match status" value="1"/>
</dbReference>
<feature type="transmembrane region" description="Helical" evidence="5">
    <location>
        <begin position="188"/>
        <end position="208"/>
    </location>
</feature>
<dbReference type="GO" id="GO:0016020">
    <property type="term" value="C:membrane"/>
    <property type="evidence" value="ECO:0007669"/>
    <property type="project" value="UniProtKB-SubCell"/>
</dbReference>
<feature type="transmembrane region" description="Helical" evidence="5">
    <location>
        <begin position="326"/>
        <end position="346"/>
    </location>
</feature>
<evidence type="ECO:0000259" key="6">
    <source>
        <dbReference type="PROSITE" id="PS50262"/>
    </source>
</evidence>
<proteinExistence type="predicted"/>
<comment type="subcellular location">
    <subcellularLocation>
        <location evidence="1">Membrane</location>
    </subcellularLocation>
</comment>
<dbReference type="Proteomes" id="UP000095287">
    <property type="component" value="Unplaced"/>
</dbReference>
<evidence type="ECO:0000256" key="5">
    <source>
        <dbReference type="SAM" id="Phobius"/>
    </source>
</evidence>
<feature type="transmembrane region" description="Helical" evidence="5">
    <location>
        <begin position="267"/>
        <end position="287"/>
    </location>
</feature>